<comment type="caution">
    <text evidence="2">The sequence shown here is derived from an EMBL/GenBank/DDBJ whole genome shotgun (WGS) entry which is preliminary data.</text>
</comment>
<evidence type="ECO:0000313" key="2">
    <source>
        <dbReference type="EMBL" id="RRT40041.1"/>
    </source>
</evidence>
<sequence>MRLWQREEDKGGQLEATMAAREDGCSLRSHDGEEEWAMMTWLRAGRQQRQRRRQRVWSVMAAAAVAAAGEEVGQRWIRQLQRRWPAEEEAAEGRNGREGLVAVKKGLAAAEAARKRRRQRGLTRAAAAGEQRGPARKRERKVRRARLEQRPRRGMAGWKWLRLLLRRRGDGGWEEEAAGSCEGCGSGIRRGSEGGRRARQRPADEVAGGSD</sequence>
<proteinExistence type="predicted"/>
<gene>
    <name evidence="2" type="ORF">B296_00054894</name>
</gene>
<feature type="compositionally biased region" description="Basic residues" evidence="1">
    <location>
        <begin position="134"/>
        <end position="144"/>
    </location>
</feature>
<dbReference type="Proteomes" id="UP000287651">
    <property type="component" value="Unassembled WGS sequence"/>
</dbReference>
<accession>A0A426XKS7</accession>
<evidence type="ECO:0000313" key="3">
    <source>
        <dbReference type="Proteomes" id="UP000287651"/>
    </source>
</evidence>
<feature type="compositionally biased region" description="Basic and acidic residues" evidence="1">
    <location>
        <begin position="190"/>
        <end position="204"/>
    </location>
</feature>
<name>A0A426XKS7_ENSVE</name>
<feature type="region of interest" description="Disordered" evidence="1">
    <location>
        <begin position="171"/>
        <end position="211"/>
    </location>
</feature>
<reference evidence="2 3" key="1">
    <citation type="journal article" date="2014" name="Agronomy (Basel)">
        <title>A Draft Genome Sequence for Ensete ventricosum, the Drought-Tolerant Tree Against Hunger.</title>
        <authorList>
            <person name="Harrison J."/>
            <person name="Moore K.A."/>
            <person name="Paszkiewicz K."/>
            <person name="Jones T."/>
            <person name="Grant M."/>
            <person name="Ambacheew D."/>
            <person name="Muzemil S."/>
            <person name="Studholme D.J."/>
        </authorList>
    </citation>
    <scope>NUCLEOTIDE SEQUENCE [LARGE SCALE GENOMIC DNA]</scope>
</reference>
<evidence type="ECO:0000256" key="1">
    <source>
        <dbReference type="SAM" id="MobiDB-lite"/>
    </source>
</evidence>
<feature type="region of interest" description="Disordered" evidence="1">
    <location>
        <begin position="113"/>
        <end position="148"/>
    </location>
</feature>
<dbReference type="EMBL" id="AMZH03019692">
    <property type="protein sequence ID" value="RRT40041.1"/>
    <property type="molecule type" value="Genomic_DNA"/>
</dbReference>
<protein>
    <submittedName>
        <fullName evidence="2">Uncharacterized protein</fullName>
    </submittedName>
</protein>
<dbReference type="AlphaFoldDB" id="A0A426XKS7"/>
<organism evidence="2 3">
    <name type="scientific">Ensete ventricosum</name>
    <name type="common">Abyssinian banana</name>
    <name type="synonym">Musa ensete</name>
    <dbReference type="NCBI Taxonomy" id="4639"/>
    <lineage>
        <taxon>Eukaryota</taxon>
        <taxon>Viridiplantae</taxon>
        <taxon>Streptophyta</taxon>
        <taxon>Embryophyta</taxon>
        <taxon>Tracheophyta</taxon>
        <taxon>Spermatophyta</taxon>
        <taxon>Magnoliopsida</taxon>
        <taxon>Liliopsida</taxon>
        <taxon>Zingiberales</taxon>
        <taxon>Musaceae</taxon>
        <taxon>Ensete</taxon>
    </lineage>
</organism>